<sequence length="211" mass="22169">MNLRNSAGELLHGALGVPQGGGVGGCHHKSAVGASDGGLKTASQTGGAVQQDIFIFPPRLLQERFQIGVVPAQLGNKNRSRQQRQTWNIRMGGGGPLEGAAAGEHVGEIHQRLVGHAQGDIQIAQPHVQIHAERFVSQRGQTGARPGGEGGLSGAALSRDDCDYGTHSFPPGVYIFNNITGSTSLQSFCAQISKNLMNYNGTFCILAHLRG</sequence>
<dbReference type="EMBL" id="VSSQ01039267">
    <property type="protein sequence ID" value="MPM92312.1"/>
    <property type="molecule type" value="Genomic_DNA"/>
</dbReference>
<name>A0A645DVD6_9ZZZZ</name>
<gene>
    <name evidence="1" type="ORF">SDC9_139447</name>
</gene>
<reference evidence="1" key="1">
    <citation type="submission" date="2019-08" db="EMBL/GenBank/DDBJ databases">
        <authorList>
            <person name="Kucharzyk K."/>
            <person name="Murdoch R.W."/>
            <person name="Higgins S."/>
            <person name="Loffler F."/>
        </authorList>
    </citation>
    <scope>NUCLEOTIDE SEQUENCE</scope>
</reference>
<comment type="caution">
    <text evidence="1">The sequence shown here is derived from an EMBL/GenBank/DDBJ whole genome shotgun (WGS) entry which is preliminary data.</text>
</comment>
<organism evidence="1">
    <name type="scientific">bioreactor metagenome</name>
    <dbReference type="NCBI Taxonomy" id="1076179"/>
    <lineage>
        <taxon>unclassified sequences</taxon>
        <taxon>metagenomes</taxon>
        <taxon>ecological metagenomes</taxon>
    </lineage>
</organism>
<proteinExistence type="predicted"/>
<accession>A0A645DVD6</accession>
<protein>
    <submittedName>
        <fullName evidence="1">Uncharacterized protein</fullName>
    </submittedName>
</protein>
<dbReference type="PROSITE" id="PS51257">
    <property type="entry name" value="PROKAR_LIPOPROTEIN"/>
    <property type="match status" value="1"/>
</dbReference>
<dbReference type="AlphaFoldDB" id="A0A645DVD6"/>
<evidence type="ECO:0000313" key="1">
    <source>
        <dbReference type="EMBL" id="MPM92312.1"/>
    </source>
</evidence>